<feature type="domain" description="DUF6604" evidence="2">
    <location>
        <begin position="16"/>
        <end position="95"/>
    </location>
</feature>
<feature type="domain" description="DUF6604" evidence="2">
    <location>
        <begin position="97"/>
        <end position="240"/>
    </location>
</feature>
<dbReference type="InterPro" id="IPR046539">
    <property type="entry name" value="DUF6604"/>
</dbReference>
<evidence type="ECO:0000313" key="3">
    <source>
        <dbReference type="EMBL" id="CAI6331853.1"/>
    </source>
</evidence>
<dbReference type="PANTHER" id="PTHR38795">
    <property type="entry name" value="DUF6604 DOMAIN-CONTAINING PROTEIN"/>
    <property type="match status" value="1"/>
</dbReference>
<dbReference type="EMBL" id="CAOQHR010000003">
    <property type="protein sequence ID" value="CAI6331853.1"/>
    <property type="molecule type" value="Genomic_DNA"/>
</dbReference>
<organism evidence="3 4">
    <name type="scientific">Periconia digitata</name>
    <dbReference type="NCBI Taxonomy" id="1303443"/>
    <lineage>
        <taxon>Eukaryota</taxon>
        <taxon>Fungi</taxon>
        <taxon>Dikarya</taxon>
        <taxon>Ascomycota</taxon>
        <taxon>Pezizomycotina</taxon>
        <taxon>Dothideomycetes</taxon>
        <taxon>Pleosporomycetidae</taxon>
        <taxon>Pleosporales</taxon>
        <taxon>Massarineae</taxon>
        <taxon>Periconiaceae</taxon>
        <taxon>Periconia</taxon>
    </lineage>
</organism>
<evidence type="ECO:0000313" key="4">
    <source>
        <dbReference type="Proteomes" id="UP001152607"/>
    </source>
</evidence>
<dbReference type="Proteomes" id="UP001152607">
    <property type="component" value="Unassembled WGS sequence"/>
</dbReference>
<keyword evidence="4" id="KW-1185">Reference proteome</keyword>
<comment type="caution">
    <text evidence="3">The sequence shown here is derived from an EMBL/GenBank/DDBJ whole genome shotgun (WGS) entry which is preliminary data.</text>
</comment>
<sequence>MSDLDDAQNFLTKYTLYKRATEYIGGWIAETAASIGFEVQKNDQSQPQVKAKPKKRGGKKNTEKAKAKAAATAANDNVFQVRVADFIPMAKAIAGAGDARHEHFIQVLEDTFATLRPFLRASGLKTAQKDAPLSTQEDLTTQNRFAALTVEEAAALADEEDVSELTLPKVSKIELQQDEDNSDEEFWITLSLLLQEQQDLRKIVRESWSNYKDGKVDLTVAAMVTDTAIRLAQKSEAEFELRVTRPEKWPVEKFPIATFPAILFYNSHDTMRKWSLEEIAKPSNTLGTTAVGQTEAHFDFWPVYTGLKFYLHKHMTKKTVPQVVPKDLQDPEVHDRTIRSIEFAQIMRLIKEAPKQPKLWDLVSQGVLKMFSTHTIPMWLTFGVQLHFDSQDILGEQMARTHFELNVYLNAMVASVNDIRQRFETAEDLTIPDSEIDALHEPIAQAFGDIDPWANRDGFSDQWAALSKNRKVAGHPTLKLLKSENMYFFRRHPLLNGMMKYHWFLHWHALGLSYEATSTHIFTMAHVYVATRVGHQEDPVWPDMEFALYNQDPRYVLRTYGQLGAYSPDRLNYNRSDLGLPRYDPTQKSRLFRDASVFGETVYLPRGVSGSWIDKIPGGAFHGQIDKITRALLSAQDPNATRGRLARAMKPSENSTLEPLTNRNGFTFVAILQHYAVWLEADMADLCFDWFSMQSTCTKVWRAINLLLSRKKVWQERFNDIDLKNDRRHKVANAIISTGMLTGCYPDFIDAARWVIQTSLRLEPPNVGCLTGEKCLRDMLKFHPRTASMFRDNGPLSIDVLFQGQSTKQEMKEVVEAAVGRAREQQDEVLKTWLMAQQERMMMDLLKDLL</sequence>
<feature type="region of interest" description="Disordered" evidence="1">
    <location>
        <begin position="43"/>
        <end position="62"/>
    </location>
</feature>
<reference evidence="3" key="1">
    <citation type="submission" date="2023-01" db="EMBL/GenBank/DDBJ databases">
        <authorList>
            <person name="Van Ghelder C."/>
            <person name="Rancurel C."/>
        </authorList>
    </citation>
    <scope>NUCLEOTIDE SEQUENCE</scope>
    <source>
        <strain evidence="3">CNCM I-4278</strain>
    </source>
</reference>
<evidence type="ECO:0000256" key="1">
    <source>
        <dbReference type="SAM" id="MobiDB-lite"/>
    </source>
</evidence>
<dbReference type="PANTHER" id="PTHR38795:SF1">
    <property type="entry name" value="DUF6604 DOMAIN-CONTAINING PROTEIN"/>
    <property type="match status" value="1"/>
</dbReference>
<dbReference type="AlphaFoldDB" id="A0A9W4XH88"/>
<proteinExistence type="predicted"/>
<gene>
    <name evidence="3" type="ORF">PDIGIT_LOCUS4882</name>
</gene>
<dbReference type="Pfam" id="PF20253">
    <property type="entry name" value="DUF6604"/>
    <property type="match status" value="2"/>
</dbReference>
<evidence type="ECO:0000259" key="2">
    <source>
        <dbReference type="Pfam" id="PF20253"/>
    </source>
</evidence>
<dbReference type="OrthoDB" id="5238236at2759"/>
<protein>
    <recommendedName>
        <fullName evidence="2">DUF6604 domain-containing protein</fullName>
    </recommendedName>
</protein>
<name>A0A9W4XH88_9PLEO</name>
<accession>A0A9W4XH88</accession>